<organism evidence="13 14">
    <name type="scientific">Myriangium duriaei CBS 260.36</name>
    <dbReference type="NCBI Taxonomy" id="1168546"/>
    <lineage>
        <taxon>Eukaryota</taxon>
        <taxon>Fungi</taxon>
        <taxon>Dikarya</taxon>
        <taxon>Ascomycota</taxon>
        <taxon>Pezizomycotina</taxon>
        <taxon>Dothideomycetes</taxon>
        <taxon>Dothideomycetidae</taxon>
        <taxon>Myriangiales</taxon>
        <taxon>Myriangiaceae</taxon>
        <taxon>Myriangium</taxon>
    </lineage>
</organism>
<feature type="region of interest" description="Disordered" evidence="7">
    <location>
        <begin position="416"/>
        <end position="513"/>
    </location>
</feature>
<dbReference type="InterPro" id="IPR027815">
    <property type="entry name" value="CSC1/OSCA1-like_cyt"/>
</dbReference>
<keyword evidence="5 8" id="KW-1133">Transmembrane helix</keyword>
<feature type="transmembrane region" description="Helical" evidence="8">
    <location>
        <begin position="765"/>
        <end position="785"/>
    </location>
</feature>
<dbReference type="PANTHER" id="PTHR13018">
    <property type="entry name" value="PROBABLE MEMBRANE PROTEIN DUF221-RELATED"/>
    <property type="match status" value="1"/>
</dbReference>
<evidence type="ECO:0000259" key="11">
    <source>
        <dbReference type="Pfam" id="PF13967"/>
    </source>
</evidence>
<feature type="transmembrane region" description="Helical" evidence="8">
    <location>
        <begin position="677"/>
        <end position="699"/>
    </location>
</feature>
<feature type="domain" description="CSC1/OSCA1-like 7TM region" evidence="9">
    <location>
        <begin position="677"/>
        <end position="945"/>
    </location>
</feature>
<dbReference type="OrthoDB" id="1076608at2759"/>
<feature type="transmembrane region" description="Helical" evidence="8">
    <location>
        <begin position="960"/>
        <end position="978"/>
    </location>
</feature>
<dbReference type="PANTHER" id="PTHR13018:SF20">
    <property type="entry name" value="SPORULATION-SPECIFIC PROTEIN 75"/>
    <property type="match status" value="1"/>
</dbReference>
<evidence type="ECO:0000313" key="14">
    <source>
        <dbReference type="Proteomes" id="UP000799439"/>
    </source>
</evidence>
<dbReference type="GO" id="GO:0005886">
    <property type="term" value="C:plasma membrane"/>
    <property type="evidence" value="ECO:0007669"/>
    <property type="project" value="TreeGrafter"/>
</dbReference>
<evidence type="ECO:0000256" key="3">
    <source>
        <dbReference type="ARBA" id="ARBA00022448"/>
    </source>
</evidence>
<feature type="compositionally biased region" description="Basic and acidic residues" evidence="7">
    <location>
        <begin position="1031"/>
        <end position="1059"/>
    </location>
</feature>
<evidence type="ECO:0000256" key="2">
    <source>
        <dbReference type="ARBA" id="ARBA00007779"/>
    </source>
</evidence>
<comment type="caution">
    <text evidence="13">The sequence shown here is derived from an EMBL/GenBank/DDBJ whole genome shotgun (WGS) entry which is preliminary data.</text>
</comment>
<dbReference type="AlphaFoldDB" id="A0A9P4J1P6"/>
<evidence type="ECO:0000256" key="6">
    <source>
        <dbReference type="ARBA" id="ARBA00023136"/>
    </source>
</evidence>
<protein>
    <submittedName>
        <fullName evidence="13">DUF221-domain-containing protein</fullName>
    </submittedName>
</protein>
<dbReference type="InterPro" id="IPR032880">
    <property type="entry name" value="CSC1/OSCA1-like_N"/>
</dbReference>
<feature type="transmembrane region" description="Helical" evidence="8">
    <location>
        <begin position="174"/>
        <end position="192"/>
    </location>
</feature>
<feature type="compositionally biased region" description="Low complexity" evidence="7">
    <location>
        <begin position="1061"/>
        <end position="1072"/>
    </location>
</feature>
<feature type="domain" description="10TM putative phosphate transporter extracellular tail" evidence="10">
    <location>
        <begin position="1125"/>
        <end position="1210"/>
    </location>
</feature>
<feature type="region of interest" description="Disordered" evidence="7">
    <location>
        <begin position="1010"/>
        <end position="1104"/>
    </location>
</feature>
<dbReference type="Pfam" id="PF14703">
    <property type="entry name" value="PHM7_cyt"/>
    <property type="match status" value="2"/>
</dbReference>
<feature type="compositionally biased region" description="Basic and acidic residues" evidence="7">
    <location>
        <begin position="436"/>
        <end position="457"/>
    </location>
</feature>
<feature type="domain" description="CSC1/OSCA1-like N-terminal transmembrane" evidence="11">
    <location>
        <begin position="34"/>
        <end position="194"/>
    </location>
</feature>
<sequence length="1219" mass="136823">MNVAIRASNSTNSNPLDSGAGAALRSDGQSAGTLLAAIASAFISFGAQFLAFYLLRWRLSRIYRPKTFMVAERQRVPIPASGPYQWALPLFSMPNSTIINKCGLDAYFFLRYLRMLLKIFVPMAVAILPILLPINRYSGPGITTDGNGTVTGVTQGVNVLGWQNINGKHQQRTWAHLILAVLVILWVCYVIYQELRGYIRIRQAYLTSPQHRIRASATTVLVSGIPRKWLSVEALSGLYDVFPGGIRNIWINRDFDELLEKVKLRNKIAKNLESAETNLIKLCVKKHRQAEEKKAKEQGTQLSKQQKKDFQARENEQAKHVSEGQGMSSGDPHQMAQNIHDAADDYRDGSVAESEQDREKQGITTTNPLKLVGHGIGVIGNGLSALGQKGKNVVGEVAGEINNGVTKTSAAIDSANMGGGLHRFSDERTQGSIDRLQPREPEQDEGQPREDQHENENGTKGFLSRTATKVKARRKGPPIAFPSPQPQLADAGEYPLNDLGKNQDSYSQKPEPRVASSKWVEALRATMIWKKSGDEDIKPDYPSALNEDFTHDQDGEAEWMKYIEAKDRDTSRLPLASWLPSLPLMGKKVDTIYHLRKELARLNAEIEYDQNDVERFPFMNSAFIQFNHQVAAHMACQAVSHHIPQHMAPRSVEISPNDVIWANMSIKWWERYVRTGLVVAASIGLIILFAIPVSFTGALSSIDTIKYSWLDWLHRLPKTAISIIQGILPPVLLSILLALVPIIFRALVKLQGVSTLNDRELGVQQYYFIFLFVQVFLVATISTGISRLVSQAYTSPLQVIQNLSQDVPKASNYFFSYMIVQALGNSSGALLQVGTLLFWFILGPILDTTARQKWQRQVELQNVQWGSYFPPFTNFAVIGMIFSIISPLILVFNLITFSLFWFVQRYNVIYVYLFRSDTGGLLFPKAVDQLFAGLYVMEITMAGLFFIARDANGKVSSVPQGIIMVIALASTIIYQLLLNSAFKPLLRYLPITLEDEAVIRDEEFARAQASKFRGLTQEEPDERESEEIEDRLEQKERREEAEERAAKQAEKDHIRERRSSRGASRSTSRGNRLSVQTKPKDGSWKHSAWKSAAGAAKQRQEELENQRVAGDVLFSGFSDELEDLTPEERDTLVRYSFQHEALRARRPVVWIPRDPLGISDDEIARSKLLSTVETDGDEKDESMKTYIWMSNEGTALDAKGRVVFGRSPPDFASVDLIEL</sequence>
<keyword evidence="14" id="KW-1185">Reference proteome</keyword>
<feature type="transmembrane region" description="Helical" evidence="8">
    <location>
        <begin position="930"/>
        <end position="948"/>
    </location>
</feature>
<feature type="transmembrane region" description="Helical" evidence="8">
    <location>
        <begin position="34"/>
        <end position="55"/>
    </location>
</feature>
<dbReference type="InterPro" id="IPR045122">
    <property type="entry name" value="Csc1-like"/>
</dbReference>
<dbReference type="GO" id="GO:0005227">
    <property type="term" value="F:calcium-activated cation channel activity"/>
    <property type="evidence" value="ECO:0007669"/>
    <property type="project" value="InterPro"/>
</dbReference>
<comment type="similarity">
    <text evidence="2">Belongs to the CSC1 (TC 1.A.17) family.</text>
</comment>
<feature type="compositionally biased region" description="Basic and acidic residues" evidence="7">
    <location>
        <begin position="306"/>
        <end position="322"/>
    </location>
</feature>
<dbReference type="Pfam" id="PF13967">
    <property type="entry name" value="RSN1_TM"/>
    <property type="match status" value="1"/>
</dbReference>
<gene>
    <name evidence="13" type="ORF">K461DRAFT_229257</name>
</gene>
<evidence type="ECO:0000259" key="10">
    <source>
        <dbReference type="Pfam" id="PF12621"/>
    </source>
</evidence>
<dbReference type="EMBL" id="ML996089">
    <property type="protein sequence ID" value="KAF2150799.1"/>
    <property type="molecule type" value="Genomic_DNA"/>
</dbReference>
<name>A0A9P4J1P6_9PEZI</name>
<feature type="transmembrane region" description="Helical" evidence="8">
    <location>
        <begin position="875"/>
        <end position="903"/>
    </location>
</feature>
<evidence type="ECO:0000259" key="9">
    <source>
        <dbReference type="Pfam" id="PF02714"/>
    </source>
</evidence>
<accession>A0A9P4J1P6</accession>
<feature type="compositionally biased region" description="Acidic residues" evidence="7">
    <location>
        <begin position="1018"/>
        <end position="1030"/>
    </location>
</feature>
<proteinExistence type="inferred from homology"/>
<dbReference type="InterPro" id="IPR022257">
    <property type="entry name" value="PHM7_ext"/>
</dbReference>
<dbReference type="Pfam" id="PF12621">
    <property type="entry name" value="PHM7_ext"/>
    <property type="match status" value="1"/>
</dbReference>
<comment type="subcellular location">
    <subcellularLocation>
        <location evidence="1">Membrane</location>
        <topology evidence="1">Multi-pass membrane protein</topology>
    </subcellularLocation>
</comment>
<keyword evidence="4 8" id="KW-0812">Transmembrane</keyword>
<evidence type="ECO:0000256" key="4">
    <source>
        <dbReference type="ARBA" id="ARBA00022692"/>
    </source>
</evidence>
<feature type="region of interest" description="Disordered" evidence="7">
    <location>
        <begin position="291"/>
        <end position="366"/>
    </location>
</feature>
<evidence type="ECO:0000256" key="1">
    <source>
        <dbReference type="ARBA" id="ARBA00004141"/>
    </source>
</evidence>
<evidence type="ECO:0000259" key="12">
    <source>
        <dbReference type="Pfam" id="PF14703"/>
    </source>
</evidence>
<dbReference type="InterPro" id="IPR003864">
    <property type="entry name" value="CSC1/OSCA1-like_7TM"/>
</dbReference>
<evidence type="ECO:0000313" key="13">
    <source>
        <dbReference type="EMBL" id="KAF2150799.1"/>
    </source>
</evidence>
<evidence type="ECO:0000256" key="8">
    <source>
        <dbReference type="SAM" id="Phobius"/>
    </source>
</evidence>
<feature type="transmembrane region" description="Helical" evidence="8">
    <location>
        <begin position="719"/>
        <end position="744"/>
    </location>
</feature>
<feature type="domain" description="CSC1/OSCA1-like cytosolic" evidence="12">
    <location>
        <begin position="558"/>
        <end position="663"/>
    </location>
</feature>
<dbReference type="Proteomes" id="UP000799439">
    <property type="component" value="Unassembled WGS sequence"/>
</dbReference>
<evidence type="ECO:0000256" key="7">
    <source>
        <dbReference type="SAM" id="MobiDB-lite"/>
    </source>
</evidence>
<feature type="domain" description="CSC1/OSCA1-like cytosolic" evidence="12">
    <location>
        <begin position="218"/>
        <end position="307"/>
    </location>
</feature>
<dbReference type="Pfam" id="PF02714">
    <property type="entry name" value="RSN1_7TM"/>
    <property type="match status" value="1"/>
</dbReference>
<feature type="transmembrane region" description="Helical" evidence="8">
    <location>
        <begin position="115"/>
        <end position="134"/>
    </location>
</feature>
<keyword evidence="3" id="KW-0813">Transport</keyword>
<feature type="compositionally biased region" description="Basic and acidic residues" evidence="7">
    <location>
        <begin position="341"/>
        <end position="361"/>
    </location>
</feature>
<keyword evidence="6 8" id="KW-0472">Membrane</keyword>
<reference evidence="13" key="1">
    <citation type="journal article" date="2020" name="Stud. Mycol.">
        <title>101 Dothideomycetes genomes: a test case for predicting lifestyles and emergence of pathogens.</title>
        <authorList>
            <person name="Haridas S."/>
            <person name="Albert R."/>
            <person name="Binder M."/>
            <person name="Bloem J."/>
            <person name="Labutti K."/>
            <person name="Salamov A."/>
            <person name="Andreopoulos B."/>
            <person name="Baker S."/>
            <person name="Barry K."/>
            <person name="Bills G."/>
            <person name="Bluhm B."/>
            <person name="Cannon C."/>
            <person name="Castanera R."/>
            <person name="Culley D."/>
            <person name="Daum C."/>
            <person name="Ezra D."/>
            <person name="Gonzalez J."/>
            <person name="Henrissat B."/>
            <person name="Kuo A."/>
            <person name="Liang C."/>
            <person name="Lipzen A."/>
            <person name="Lutzoni F."/>
            <person name="Magnuson J."/>
            <person name="Mondo S."/>
            <person name="Nolan M."/>
            <person name="Ohm R."/>
            <person name="Pangilinan J."/>
            <person name="Park H.-J."/>
            <person name="Ramirez L."/>
            <person name="Alfaro M."/>
            <person name="Sun H."/>
            <person name="Tritt A."/>
            <person name="Yoshinaga Y."/>
            <person name="Zwiers L.-H."/>
            <person name="Turgeon B."/>
            <person name="Goodwin S."/>
            <person name="Spatafora J."/>
            <person name="Crous P."/>
            <person name="Grigoriev I."/>
        </authorList>
    </citation>
    <scope>NUCLEOTIDE SEQUENCE</scope>
    <source>
        <strain evidence="13">CBS 260.36</strain>
    </source>
</reference>
<evidence type="ECO:0000256" key="5">
    <source>
        <dbReference type="ARBA" id="ARBA00022989"/>
    </source>
</evidence>
<feature type="transmembrane region" description="Helical" evidence="8">
    <location>
        <begin position="829"/>
        <end position="846"/>
    </location>
</feature>